<organism evidence="2 3">
    <name type="scientific">Glomus cerebriforme</name>
    <dbReference type="NCBI Taxonomy" id="658196"/>
    <lineage>
        <taxon>Eukaryota</taxon>
        <taxon>Fungi</taxon>
        <taxon>Fungi incertae sedis</taxon>
        <taxon>Mucoromycota</taxon>
        <taxon>Glomeromycotina</taxon>
        <taxon>Glomeromycetes</taxon>
        <taxon>Glomerales</taxon>
        <taxon>Glomeraceae</taxon>
        <taxon>Glomus</taxon>
    </lineage>
</organism>
<sequence length="89" mass="9818">MGNKHSFRNSNKQQKKQKLNSGSFAAFKSNNSSSSATPTSNDQSEHNITREFGPFTFTSHSTILPVLLTVQTTSGPVHVKASMFIKFQL</sequence>
<comment type="caution">
    <text evidence="2">The sequence shown here is derived from an EMBL/GenBank/DDBJ whole genome shotgun (WGS) entry which is preliminary data.</text>
</comment>
<protein>
    <submittedName>
        <fullName evidence="2">Uncharacterized protein</fullName>
    </submittedName>
</protein>
<evidence type="ECO:0000313" key="3">
    <source>
        <dbReference type="Proteomes" id="UP000265703"/>
    </source>
</evidence>
<accession>A0A397TDF5</accession>
<feature type="compositionally biased region" description="Low complexity" evidence="1">
    <location>
        <begin position="20"/>
        <end position="41"/>
    </location>
</feature>
<evidence type="ECO:0000256" key="1">
    <source>
        <dbReference type="SAM" id="MobiDB-lite"/>
    </source>
</evidence>
<feature type="region of interest" description="Disordered" evidence="1">
    <location>
        <begin position="1"/>
        <end position="51"/>
    </location>
</feature>
<name>A0A397TDF5_9GLOM</name>
<dbReference type="EMBL" id="QKYT01000062">
    <property type="protein sequence ID" value="RIA95369.1"/>
    <property type="molecule type" value="Genomic_DNA"/>
</dbReference>
<gene>
    <name evidence="2" type="ORF">C1645_816741</name>
</gene>
<keyword evidence="3" id="KW-1185">Reference proteome</keyword>
<evidence type="ECO:0000313" key="2">
    <source>
        <dbReference type="EMBL" id="RIA95369.1"/>
    </source>
</evidence>
<dbReference type="Proteomes" id="UP000265703">
    <property type="component" value="Unassembled WGS sequence"/>
</dbReference>
<reference evidence="2 3" key="1">
    <citation type="submission" date="2018-06" db="EMBL/GenBank/DDBJ databases">
        <title>Comparative genomics reveals the genomic features of Rhizophagus irregularis, R. cerebriforme, R. diaphanum and Gigaspora rosea, and their symbiotic lifestyle signature.</title>
        <authorList>
            <person name="Morin E."/>
            <person name="San Clemente H."/>
            <person name="Chen E.C.H."/>
            <person name="De La Providencia I."/>
            <person name="Hainaut M."/>
            <person name="Kuo A."/>
            <person name="Kohler A."/>
            <person name="Murat C."/>
            <person name="Tang N."/>
            <person name="Roy S."/>
            <person name="Loubradou J."/>
            <person name="Henrissat B."/>
            <person name="Grigoriev I.V."/>
            <person name="Corradi N."/>
            <person name="Roux C."/>
            <person name="Martin F.M."/>
        </authorList>
    </citation>
    <scope>NUCLEOTIDE SEQUENCE [LARGE SCALE GENOMIC DNA]</scope>
    <source>
        <strain evidence="2 3">DAOM 227022</strain>
    </source>
</reference>
<dbReference type="AlphaFoldDB" id="A0A397TDF5"/>
<proteinExistence type="predicted"/>